<evidence type="ECO:0000259" key="1">
    <source>
        <dbReference type="Pfam" id="PF00149"/>
    </source>
</evidence>
<dbReference type="InterPro" id="IPR050126">
    <property type="entry name" value="Ap4A_hydrolase"/>
</dbReference>
<dbReference type="PANTHER" id="PTHR42850">
    <property type="entry name" value="METALLOPHOSPHOESTERASE"/>
    <property type="match status" value="1"/>
</dbReference>
<dbReference type="PANTHER" id="PTHR42850:SF7">
    <property type="entry name" value="BIS(5'-NUCLEOSYL)-TETRAPHOSPHATASE PRPE [ASYMMETRICAL]"/>
    <property type="match status" value="1"/>
</dbReference>
<dbReference type="GO" id="GO:0016791">
    <property type="term" value="F:phosphatase activity"/>
    <property type="evidence" value="ECO:0007669"/>
    <property type="project" value="TreeGrafter"/>
</dbReference>
<evidence type="ECO:0000313" key="2">
    <source>
        <dbReference type="EMBL" id="SFR36990.1"/>
    </source>
</evidence>
<dbReference type="InterPro" id="IPR029052">
    <property type="entry name" value="Metallo-depent_PP-like"/>
</dbReference>
<dbReference type="STRING" id="390270.SAMN04488005_1050"/>
<dbReference type="Proteomes" id="UP000199478">
    <property type="component" value="Unassembled WGS sequence"/>
</dbReference>
<dbReference type="AlphaFoldDB" id="A0A1I6G4F0"/>
<evidence type="ECO:0000313" key="3">
    <source>
        <dbReference type="Proteomes" id="UP000199478"/>
    </source>
</evidence>
<dbReference type="RefSeq" id="WP_090197305.1">
    <property type="nucleotide sequence ID" value="NZ_FOYP01000001.1"/>
</dbReference>
<dbReference type="EMBL" id="FOYP01000001">
    <property type="protein sequence ID" value="SFR36990.1"/>
    <property type="molecule type" value="Genomic_DNA"/>
</dbReference>
<dbReference type="Pfam" id="PF00149">
    <property type="entry name" value="Metallophos"/>
    <property type="match status" value="1"/>
</dbReference>
<protein>
    <submittedName>
        <fullName evidence="2">Calcineurin-like phosphoesterase</fullName>
    </submittedName>
</protein>
<dbReference type="SUPFAM" id="SSF56300">
    <property type="entry name" value="Metallo-dependent phosphatases"/>
    <property type="match status" value="1"/>
</dbReference>
<gene>
    <name evidence="2" type="ORF">SAMN04488005_1050</name>
</gene>
<dbReference type="Gene3D" id="3.60.21.10">
    <property type="match status" value="1"/>
</dbReference>
<feature type="domain" description="Calcineurin-like phosphoesterase" evidence="1">
    <location>
        <begin position="4"/>
        <end position="152"/>
    </location>
</feature>
<sequence>MYDIIPDIHGQAGKLKGALCDLGFRRRNGAWRHDDPARQIVFLGDFIDRGPENQEVIRIVRSMLDAGTALALMGNHELNAIHFHTDVDGPLRPHDDKNIAQHASFLQEYPLNSAAAKDAISWMVSLPLYLEFGGYRAVHACWAAEKIDALKRISKDGVLTKEQFIRAANPDDPLFDIVETALKGPEIALPDGVSFVDKGGHKRTNIRIKWWDSRADTPQKIAMSVPEPHLLPNDPLPADILQATYPSDAPPVVFGHYWMECPPVLQARNALCLDYSAGKGGPLVSYHAETGIGVLSLDNLRIHDLD</sequence>
<dbReference type="GO" id="GO:0005737">
    <property type="term" value="C:cytoplasm"/>
    <property type="evidence" value="ECO:0007669"/>
    <property type="project" value="TreeGrafter"/>
</dbReference>
<proteinExistence type="predicted"/>
<accession>A0A1I6G4F0</accession>
<keyword evidence="3" id="KW-1185">Reference proteome</keyword>
<name>A0A1I6G4F0_9RHOB</name>
<organism evidence="2 3">
    <name type="scientific">Yoonia tamlensis</name>
    <dbReference type="NCBI Taxonomy" id="390270"/>
    <lineage>
        <taxon>Bacteria</taxon>
        <taxon>Pseudomonadati</taxon>
        <taxon>Pseudomonadota</taxon>
        <taxon>Alphaproteobacteria</taxon>
        <taxon>Rhodobacterales</taxon>
        <taxon>Paracoccaceae</taxon>
        <taxon>Yoonia</taxon>
    </lineage>
</organism>
<dbReference type="InterPro" id="IPR004843">
    <property type="entry name" value="Calcineurin-like_PHP"/>
</dbReference>
<reference evidence="3" key="1">
    <citation type="submission" date="2016-10" db="EMBL/GenBank/DDBJ databases">
        <authorList>
            <person name="Varghese N."/>
            <person name="Submissions S."/>
        </authorList>
    </citation>
    <scope>NUCLEOTIDE SEQUENCE [LARGE SCALE GENOMIC DNA]</scope>
    <source>
        <strain evidence="3">DSM 26879</strain>
    </source>
</reference>
<dbReference type="OrthoDB" id="9807890at2"/>